<dbReference type="Proteomes" id="UP001243713">
    <property type="component" value="Chromosome"/>
</dbReference>
<feature type="region of interest" description="Disordered" evidence="1">
    <location>
        <begin position="32"/>
        <end position="55"/>
    </location>
</feature>
<dbReference type="RefSeq" id="WP_280161502.1">
    <property type="nucleotide sequence ID" value="NZ_CP093428.1"/>
</dbReference>
<feature type="compositionally biased region" description="Basic and acidic residues" evidence="1">
    <location>
        <begin position="45"/>
        <end position="55"/>
    </location>
</feature>
<proteinExistence type="predicted"/>
<evidence type="ECO:0000313" key="2">
    <source>
        <dbReference type="EMBL" id="WGK88331.1"/>
    </source>
</evidence>
<evidence type="ECO:0000313" key="3">
    <source>
        <dbReference type="Proteomes" id="UP001243713"/>
    </source>
</evidence>
<name>A0ABY8MPA2_9PSED</name>
<protein>
    <submittedName>
        <fullName evidence="2">Uncharacterized protein</fullName>
    </submittedName>
</protein>
<keyword evidence="3" id="KW-1185">Reference proteome</keyword>
<accession>A0ABY8MPA2</accession>
<evidence type="ECO:0000256" key="1">
    <source>
        <dbReference type="SAM" id="MobiDB-lite"/>
    </source>
</evidence>
<gene>
    <name evidence="2" type="ORF">MOQ58_17515</name>
</gene>
<dbReference type="EMBL" id="CP093428">
    <property type="protein sequence ID" value="WGK88331.1"/>
    <property type="molecule type" value="Genomic_DNA"/>
</dbReference>
<reference evidence="2 3" key="1">
    <citation type="submission" date="2022-03" db="EMBL/GenBank/DDBJ databases">
        <title>Plant growth promoting endophytes with ACC deaminase activity.</title>
        <authorList>
            <person name="Charles T."/>
            <person name="Van Dyk A."/>
            <person name="Cheng J."/>
            <person name="Heil J."/>
        </authorList>
    </citation>
    <scope>NUCLEOTIDE SEQUENCE [LARGE SCALE GENOMIC DNA]</scope>
    <source>
        <strain evidence="2 3">8R6</strain>
    </source>
</reference>
<organism evidence="2 3">
    <name type="scientific">Pseudomonas migulae</name>
    <dbReference type="NCBI Taxonomy" id="78543"/>
    <lineage>
        <taxon>Bacteria</taxon>
        <taxon>Pseudomonadati</taxon>
        <taxon>Pseudomonadota</taxon>
        <taxon>Gammaproteobacteria</taxon>
        <taxon>Pseudomonadales</taxon>
        <taxon>Pseudomonadaceae</taxon>
        <taxon>Pseudomonas</taxon>
    </lineage>
</organism>
<sequence length="55" mass="6366">MAKDLKDNATLDMFDVFYPKMKPGRKALFGEPMSAAQRSRKYRAEKRIRNEALSS</sequence>